<dbReference type="RefSeq" id="WP_379863695.1">
    <property type="nucleotide sequence ID" value="NZ_JBHTBW010000011.1"/>
</dbReference>
<protein>
    <submittedName>
        <fullName evidence="1">Uncharacterized protein</fullName>
    </submittedName>
</protein>
<keyword evidence="2" id="KW-1185">Reference proteome</keyword>
<accession>A0ABW2RI42</accession>
<gene>
    <name evidence="1" type="ORF">ACFQNG_04620</name>
</gene>
<comment type="caution">
    <text evidence="1">The sequence shown here is derived from an EMBL/GenBank/DDBJ whole genome shotgun (WGS) entry which is preliminary data.</text>
</comment>
<dbReference type="Proteomes" id="UP001596500">
    <property type="component" value="Unassembled WGS sequence"/>
</dbReference>
<reference evidence="2" key="1">
    <citation type="journal article" date="2019" name="Int. J. Syst. Evol. Microbiol.">
        <title>The Global Catalogue of Microorganisms (GCM) 10K type strain sequencing project: providing services to taxonomists for standard genome sequencing and annotation.</title>
        <authorList>
            <consortium name="The Broad Institute Genomics Platform"/>
            <consortium name="The Broad Institute Genome Sequencing Center for Infectious Disease"/>
            <person name="Wu L."/>
            <person name="Ma J."/>
        </authorList>
    </citation>
    <scope>NUCLEOTIDE SEQUENCE [LARGE SCALE GENOMIC DNA]</scope>
    <source>
        <strain evidence="2">CGMCC 1.12942</strain>
    </source>
</reference>
<sequence length="257" mass="29149">MISLKKIIAFGAAIGLAGGIIVGASQVSYADVQDVFQGKGWFKHAGFFKHHKEVQDKRMEKLLERIGTYLGMKSEDVKKIMQQEMIPPRQLAVVAVIAKKSNHSLTNVISTIKSKQSWQEVLSTYQLKKEDVWQELKKRFPGVNWKLYFLKNHPAVMFDVLAKYLGRTPADIQNALYHSHVHPEGAVAAAVLSKASGKSYEDVLALKVQKKTWDEVAQALHVDKSKADEAHKQLQDLLQQEVKNWRSQFQDQNQDQN</sequence>
<evidence type="ECO:0000313" key="1">
    <source>
        <dbReference type="EMBL" id="MFC7440436.1"/>
    </source>
</evidence>
<evidence type="ECO:0000313" key="2">
    <source>
        <dbReference type="Proteomes" id="UP001596500"/>
    </source>
</evidence>
<name>A0ABW2RI42_9BACL</name>
<organism evidence="1 2">
    <name type="scientific">Laceyella putida</name>
    <dbReference type="NCBI Taxonomy" id="110101"/>
    <lineage>
        <taxon>Bacteria</taxon>
        <taxon>Bacillati</taxon>
        <taxon>Bacillota</taxon>
        <taxon>Bacilli</taxon>
        <taxon>Bacillales</taxon>
        <taxon>Thermoactinomycetaceae</taxon>
        <taxon>Laceyella</taxon>
    </lineage>
</organism>
<dbReference type="EMBL" id="JBHTBW010000011">
    <property type="protein sequence ID" value="MFC7440436.1"/>
    <property type="molecule type" value="Genomic_DNA"/>
</dbReference>
<proteinExistence type="predicted"/>